<dbReference type="OrthoDB" id="3045089at2759"/>
<dbReference type="Proteomes" id="UP000799750">
    <property type="component" value="Unassembled WGS sequence"/>
</dbReference>
<dbReference type="Pfam" id="PF22893">
    <property type="entry name" value="ULD_2"/>
    <property type="match status" value="1"/>
</dbReference>
<dbReference type="PANTHER" id="PTHR38886:SF1">
    <property type="entry name" value="NACHT-NTPASE AND P-LOOP NTPASES N-TERMINAL DOMAIN-CONTAINING PROTEIN"/>
    <property type="match status" value="1"/>
</dbReference>
<feature type="domain" description="Ubiquitin-like" evidence="1">
    <location>
        <begin position="244"/>
        <end position="321"/>
    </location>
</feature>
<accession>A0A6A6QCV7</accession>
<dbReference type="InterPro" id="IPR054464">
    <property type="entry name" value="ULD_fung"/>
</dbReference>
<evidence type="ECO:0000313" key="2">
    <source>
        <dbReference type="EMBL" id="KAF2489919.1"/>
    </source>
</evidence>
<protein>
    <recommendedName>
        <fullName evidence="1">Ubiquitin-like domain-containing protein</fullName>
    </recommendedName>
</protein>
<proteinExistence type="predicted"/>
<sequence length="350" mass="38674">MSFGFSVGDVVTVGKLIADIISSLRDTGGSKSEYQEIVRELETLNSVLKHIDQLKPSGKRSESLDSIKYAALSCRQPLEQFLGKIRKYENGLGIWGKRGGIGLAKNKLQWTFGHKEEIHKLQSYLNVHVGTINILLAEHGLEKMDIASGKFEADTLHIRERLESTRGILQGIKDSVAAQAAIVRTTHTMLARLFQMVTGELKTSLVALGEAVARVCVTTQQTHSIVLEMQSSMGAADIRWTFFQAPIIVEDALGFKFPVPSEFDYGYLEAIIKHRFLEGPGSHAVKAGNYEIFATRNSAQVISEDFRLRPGTALTMAILVNELNIFDSKCPMQYCRSSQTSLAPGGGRIW</sequence>
<dbReference type="AlphaFoldDB" id="A0A6A6QCV7"/>
<evidence type="ECO:0000259" key="1">
    <source>
        <dbReference type="Pfam" id="PF22893"/>
    </source>
</evidence>
<name>A0A6A6QCV7_9PEZI</name>
<dbReference type="PANTHER" id="PTHR38886">
    <property type="entry name" value="SESA DOMAIN-CONTAINING PROTEIN"/>
    <property type="match status" value="1"/>
</dbReference>
<reference evidence="2" key="1">
    <citation type="journal article" date="2020" name="Stud. Mycol.">
        <title>101 Dothideomycetes genomes: a test case for predicting lifestyles and emergence of pathogens.</title>
        <authorList>
            <person name="Haridas S."/>
            <person name="Albert R."/>
            <person name="Binder M."/>
            <person name="Bloem J."/>
            <person name="Labutti K."/>
            <person name="Salamov A."/>
            <person name="Andreopoulos B."/>
            <person name="Baker S."/>
            <person name="Barry K."/>
            <person name="Bills G."/>
            <person name="Bluhm B."/>
            <person name="Cannon C."/>
            <person name="Castanera R."/>
            <person name="Culley D."/>
            <person name="Daum C."/>
            <person name="Ezra D."/>
            <person name="Gonzalez J."/>
            <person name="Henrissat B."/>
            <person name="Kuo A."/>
            <person name="Liang C."/>
            <person name="Lipzen A."/>
            <person name="Lutzoni F."/>
            <person name="Magnuson J."/>
            <person name="Mondo S."/>
            <person name="Nolan M."/>
            <person name="Ohm R."/>
            <person name="Pangilinan J."/>
            <person name="Park H.-J."/>
            <person name="Ramirez L."/>
            <person name="Alfaro M."/>
            <person name="Sun H."/>
            <person name="Tritt A."/>
            <person name="Yoshinaga Y."/>
            <person name="Zwiers L.-H."/>
            <person name="Turgeon B."/>
            <person name="Goodwin S."/>
            <person name="Spatafora J."/>
            <person name="Crous P."/>
            <person name="Grigoriev I."/>
        </authorList>
    </citation>
    <scope>NUCLEOTIDE SEQUENCE</scope>
    <source>
        <strain evidence="2">CBS 269.34</strain>
    </source>
</reference>
<evidence type="ECO:0000313" key="3">
    <source>
        <dbReference type="Proteomes" id="UP000799750"/>
    </source>
</evidence>
<dbReference type="EMBL" id="MU004198">
    <property type="protein sequence ID" value="KAF2489919.1"/>
    <property type="molecule type" value="Genomic_DNA"/>
</dbReference>
<gene>
    <name evidence="2" type="ORF">BU16DRAFT_597520</name>
</gene>
<keyword evidence="3" id="KW-1185">Reference proteome</keyword>
<organism evidence="2 3">
    <name type="scientific">Lophium mytilinum</name>
    <dbReference type="NCBI Taxonomy" id="390894"/>
    <lineage>
        <taxon>Eukaryota</taxon>
        <taxon>Fungi</taxon>
        <taxon>Dikarya</taxon>
        <taxon>Ascomycota</taxon>
        <taxon>Pezizomycotina</taxon>
        <taxon>Dothideomycetes</taxon>
        <taxon>Pleosporomycetidae</taxon>
        <taxon>Mytilinidiales</taxon>
        <taxon>Mytilinidiaceae</taxon>
        <taxon>Lophium</taxon>
    </lineage>
</organism>